<keyword evidence="1" id="KW-0472">Membrane</keyword>
<keyword evidence="1" id="KW-1133">Transmembrane helix</keyword>
<feature type="transmembrane region" description="Helical" evidence="1">
    <location>
        <begin position="21"/>
        <end position="39"/>
    </location>
</feature>
<comment type="caution">
    <text evidence="3">The sequence shown here is derived from an EMBL/GenBank/DDBJ whole genome shotgun (WGS) entry which is preliminary data.</text>
</comment>
<dbReference type="PANTHER" id="PTHR22911:SF103">
    <property type="entry name" value="BLR2811 PROTEIN"/>
    <property type="match status" value="1"/>
</dbReference>
<feature type="transmembrane region" description="Helical" evidence="1">
    <location>
        <begin position="90"/>
        <end position="107"/>
    </location>
</feature>
<dbReference type="Proteomes" id="UP000037822">
    <property type="component" value="Unassembled WGS sequence"/>
</dbReference>
<reference evidence="3 4" key="1">
    <citation type="submission" date="2015-07" db="EMBL/GenBank/DDBJ databases">
        <title>Whole genome sequencing of Bosea vaviloviae isolated from cave pool.</title>
        <authorList>
            <person name="Tan N.E.H."/>
            <person name="Lee Y.P."/>
            <person name="Gan H.M."/>
            <person name="Barton H."/>
            <person name="Savka M.A."/>
        </authorList>
    </citation>
    <scope>NUCLEOTIDE SEQUENCE [LARGE SCALE GENOMIC DNA]</scope>
    <source>
        <strain evidence="3 4">SD260</strain>
    </source>
</reference>
<dbReference type="SUPFAM" id="SSF103481">
    <property type="entry name" value="Multidrug resistance efflux transporter EmrE"/>
    <property type="match status" value="2"/>
</dbReference>
<name>A0A0N1F538_9HYPH</name>
<feature type="transmembrane region" description="Helical" evidence="1">
    <location>
        <begin position="249"/>
        <end position="271"/>
    </location>
</feature>
<keyword evidence="1" id="KW-0812">Transmembrane</keyword>
<feature type="transmembrane region" description="Helical" evidence="1">
    <location>
        <begin position="277"/>
        <end position="295"/>
    </location>
</feature>
<protein>
    <submittedName>
        <fullName evidence="3">Multidrug transporter</fullName>
    </submittedName>
</protein>
<dbReference type="PATRIC" id="fig|1526658.3.peg.2361"/>
<dbReference type="GO" id="GO:0016020">
    <property type="term" value="C:membrane"/>
    <property type="evidence" value="ECO:0007669"/>
    <property type="project" value="InterPro"/>
</dbReference>
<gene>
    <name evidence="3" type="ORF">AE618_08395</name>
</gene>
<dbReference type="InterPro" id="IPR000620">
    <property type="entry name" value="EamA_dom"/>
</dbReference>
<evidence type="ECO:0000259" key="2">
    <source>
        <dbReference type="Pfam" id="PF00892"/>
    </source>
</evidence>
<feature type="domain" description="EamA" evidence="2">
    <location>
        <begin position="164"/>
        <end position="290"/>
    </location>
</feature>
<dbReference type="OrthoDB" id="9815809at2"/>
<evidence type="ECO:0000256" key="1">
    <source>
        <dbReference type="SAM" id="Phobius"/>
    </source>
</evidence>
<feature type="transmembrane region" description="Helical" evidence="1">
    <location>
        <begin position="113"/>
        <end position="132"/>
    </location>
</feature>
<feature type="domain" description="EamA" evidence="2">
    <location>
        <begin position="22"/>
        <end position="154"/>
    </location>
</feature>
<proteinExistence type="predicted"/>
<keyword evidence="4" id="KW-1185">Reference proteome</keyword>
<dbReference type="AlphaFoldDB" id="A0A0N1F538"/>
<feature type="transmembrane region" description="Helical" evidence="1">
    <location>
        <begin position="220"/>
        <end position="242"/>
    </location>
</feature>
<evidence type="ECO:0000313" key="4">
    <source>
        <dbReference type="Proteomes" id="UP000037822"/>
    </source>
</evidence>
<accession>A0A0N1F538</accession>
<dbReference type="EMBL" id="LGSZ01000028">
    <property type="protein sequence ID" value="KPH81726.1"/>
    <property type="molecule type" value="Genomic_DNA"/>
</dbReference>
<sequence length="312" mass="33586">MTGAALAAASSHLPETGRSRLIAIGLICSAVLFFALLDTSAKWLSGHMDPVQVVFARYAGSMGLVLMLLNPWSHPGVLRTKRPGLQAIRSLLLLGATALNFVALKYLQLAETVSIMFAGPLLVALVAGPMLGEWPGPRRLAAIGVGFLGVLVITRPGLGGMHPAALLCVFGTVCYSFYALATRRLAAFDPPETTMVYSGLAGTVAMLPLIPFFWTTPQTPFVWLVMLGTGVFGGFGHWLLILAHRLAPATVLAPFIYSQIVWMILLGWFVFGQFPDRWTFAGASIVIASGLYLLYRERVRKVPGEATSARID</sequence>
<organism evidence="3 4">
    <name type="scientific">Bosea vaviloviae</name>
    <dbReference type="NCBI Taxonomy" id="1526658"/>
    <lineage>
        <taxon>Bacteria</taxon>
        <taxon>Pseudomonadati</taxon>
        <taxon>Pseudomonadota</taxon>
        <taxon>Alphaproteobacteria</taxon>
        <taxon>Hyphomicrobiales</taxon>
        <taxon>Boseaceae</taxon>
        <taxon>Bosea</taxon>
    </lineage>
</organism>
<feature type="transmembrane region" description="Helical" evidence="1">
    <location>
        <begin position="164"/>
        <end position="182"/>
    </location>
</feature>
<feature type="transmembrane region" description="Helical" evidence="1">
    <location>
        <begin position="139"/>
        <end position="158"/>
    </location>
</feature>
<feature type="transmembrane region" description="Helical" evidence="1">
    <location>
        <begin position="194"/>
        <end position="214"/>
    </location>
</feature>
<dbReference type="PANTHER" id="PTHR22911">
    <property type="entry name" value="ACYL-MALONYL CONDENSING ENZYME-RELATED"/>
    <property type="match status" value="1"/>
</dbReference>
<feature type="transmembrane region" description="Helical" evidence="1">
    <location>
        <begin position="51"/>
        <end position="69"/>
    </location>
</feature>
<dbReference type="InterPro" id="IPR037185">
    <property type="entry name" value="EmrE-like"/>
</dbReference>
<dbReference type="Pfam" id="PF00892">
    <property type="entry name" value="EamA"/>
    <property type="match status" value="2"/>
</dbReference>
<evidence type="ECO:0000313" key="3">
    <source>
        <dbReference type="EMBL" id="KPH81726.1"/>
    </source>
</evidence>